<reference evidence="18" key="1">
    <citation type="journal article" date="2022" name="Cell">
        <title>Repeat-based holocentromeres influence genome architecture and karyotype evolution.</title>
        <authorList>
            <person name="Hofstatter P.G."/>
            <person name="Thangavel G."/>
            <person name="Lux T."/>
            <person name="Neumann P."/>
            <person name="Vondrak T."/>
            <person name="Novak P."/>
            <person name="Zhang M."/>
            <person name="Costa L."/>
            <person name="Castellani M."/>
            <person name="Scott A."/>
            <person name="Toegelov H."/>
            <person name="Fuchs J."/>
            <person name="Mata-Sucre Y."/>
            <person name="Dias Y."/>
            <person name="Vanzela A.L.L."/>
            <person name="Huettel B."/>
            <person name="Almeida C.C.S."/>
            <person name="Simkova H."/>
            <person name="Souza G."/>
            <person name="Pedrosa-Harand A."/>
            <person name="Macas J."/>
            <person name="Mayer K.F.X."/>
            <person name="Houben A."/>
            <person name="Marques A."/>
        </authorList>
    </citation>
    <scope>NUCLEOTIDE SEQUENCE</scope>
    <source>
        <strain evidence="18">RhyBre1mFocal</strain>
    </source>
</reference>
<dbReference type="InterPro" id="IPR023296">
    <property type="entry name" value="Glyco_hydro_beta-prop_sf"/>
</dbReference>
<dbReference type="AlphaFoldDB" id="A0A9Q0CDX6"/>
<organism evidence="18 19">
    <name type="scientific">Rhynchospora breviuscula</name>
    <dbReference type="NCBI Taxonomy" id="2022672"/>
    <lineage>
        <taxon>Eukaryota</taxon>
        <taxon>Viridiplantae</taxon>
        <taxon>Streptophyta</taxon>
        <taxon>Embryophyta</taxon>
        <taxon>Tracheophyta</taxon>
        <taxon>Spermatophyta</taxon>
        <taxon>Magnoliopsida</taxon>
        <taxon>Liliopsida</taxon>
        <taxon>Poales</taxon>
        <taxon>Cyperaceae</taxon>
        <taxon>Cyperoideae</taxon>
        <taxon>Rhynchosporeae</taxon>
        <taxon>Rhynchospora</taxon>
    </lineage>
</organism>
<dbReference type="SUPFAM" id="SSF53448">
    <property type="entry name" value="Nucleotide-diphospho-sugar transferases"/>
    <property type="match status" value="1"/>
</dbReference>
<evidence type="ECO:0000313" key="18">
    <source>
        <dbReference type="EMBL" id="KAJ1691744.1"/>
    </source>
</evidence>
<evidence type="ECO:0000256" key="4">
    <source>
        <dbReference type="ARBA" id="ARBA00005189"/>
    </source>
</evidence>
<comment type="pathway">
    <text evidence="3">Sphingolipid metabolism.</text>
</comment>
<comment type="pathway">
    <text evidence="4">Lipid metabolism.</text>
</comment>
<name>A0A9Q0CDX6_9POAL</name>
<evidence type="ECO:0000256" key="14">
    <source>
        <dbReference type="ARBA" id="ARBA00069035"/>
    </source>
</evidence>
<dbReference type="FunFam" id="3.90.550.10:FF:000095">
    <property type="entry name" value="Glycosyltransferase family protein 64 protein C5"/>
    <property type="match status" value="1"/>
</dbReference>
<dbReference type="PANTHER" id="PTHR48261">
    <property type="entry name" value="ACETYLGLUCOSAMINYLTRANSFERASE"/>
    <property type="match status" value="1"/>
</dbReference>
<feature type="domain" description="Glycosyl transferase 64" evidence="16">
    <location>
        <begin position="497"/>
        <end position="732"/>
    </location>
</feature>
<sequence>MAASTWRRLLRSASFLYLFSSILLLGSVAFLFSYVTFSPFSSVYPSSSSSSSPFDSSVLGCRPDGEGSWSIGVFYGDSPLSLKPIEQWNLWRNGSAAWPVANPVVTCRSLSDIGVPSNFVADPFLFIQGETFYLFFETKNSITLQGDIGAAMSNDQGATWQQLGIVLDEEWHLSYPYVFTENNQIYMMPEGSRKGDLRLYRAIEFPLKWKLEKIIINKPLVDSFMIKHQGKHWIFGSDFSSPGARKNGELEIWYADSALGTWKSHKKNPIHNTDKSFGARNGGGPFLYQGHLYRPGQDCGGTYGRSVRLFKVNTLTTEEYEEVEVPLGIEKPVKGINAWNGMRYHQLDVHQLPSGKWVAVMDGDRVPSGEVTLRKLKGYIAYAGAVVLVILLGVMLSMIKCVLPLSRCLPIAGKRSDVFQAERRLFLYYKLGSVFTHLSRIGSFFEGRINPKSWSGRFVTVTIILVAAVLTCFGTSFTYGGNGAAEPYMLKGHYSQFTILTMTYDARIWNLKMFLKHYSSCSSVREIVVVWNKGSPPEISELESHVPVRIRVEKKNSLNNRFNIDPLIKTRAVLELDDDIMMTCDDVERGFKVWRESPQWIVGFYPRLAGGNPLRYHDEKYARSEGGYNMILTGAAFIDHEMAFSRYWSSKAKPGREMVEKLFNCQDVLLNFLYVNSSASRAVQYVKPAWAIDTSKFSGVAISQNTQAHYNARSECIQKFTELYGNLAGNKWSFSSRIDGWDV</sequence>
<evidence type="ECO:0000256" key="12">
    <source>
        <dbReference type="ARBA" id="ARBA00023211"/>
    </source>
</evidence>
<evidence type="ECO:0000256" key="7">
    <source>
        <dbReference type="ARBA" id="ARBA00022692"/>
    </source>
</evidence>
<feature type="transmembrane region" description="Helical" evidence="15">
    <location>
        <begin position="379"/>
        <end position="399"/>
    </location>
</feature>
<evidence type="ECO:0000256" key="6">
    <source>
        <dbReference type="ARBA" id="ARBA00022679"/>
    </source>
</evidence>
<dbReference type="FunFam" id="2.115.10.20:FF:000004">
    <property type="entry name" value="Glucosamine inositolphosphorylceramide transferase 1"/>
    <property type="match status" value="1"/>
</dbReference>
<protein>
    <recommendedName>
        <fullName evidence="14">Glucosamine inositolphosphorylceramide transferase 1</fullName>
    </recommendedName>
</protein>
<keyword evidence="19" id="KW-1185">Reference proteome</keyword>
<comment type="function">
    <text evidence="13">Essential protein. Glycosyltransferase that mediates the glycosylation of glycosylinositol phosphorylceramides (GIPCs), the major sphingolipids in the plasma membrane; acts as a HexN(Ac)-specific GIPC sugar transferase. Responsible for the glycosylation of a subgroup of GIPCs found in seeds and pollen that contain GlcNAc and GlcN (GlcN(Ac)). Maybe involved in the maintenance of cell-cell adhesion.</text>
</comment>
<dbReference type="InterPro" id="IPR029044">
    <property type="entry name" value="Nucleotide-diphossugar_trans"/>
</dbReference>
<comment type="similarity">
    <text evidence="5">Belongs to the glycosyltransferase 64 family.</text>
</comment>
<feature type="domain" description="Glucosamine inositolphosphorylceramide transferase 1 N-terminal" evidence="17">
    <location>
        <begin position="61"/>
        <end position="364"/>
    </location>
</feature>
<accession>A0A9Q0CDX6</accession>
<dbReference type="InterPro" id="IPR004263">
    <property type="entry name" value="Exostosin"/>
</dbReference>
<evidence type="ECO:0000256" key="10">
    <source>
        <dbReference type="ARBA" id="ARBA00023136"/>
    </source>
</evidence>
<dbReference type="Proteomes" id="UP001151287">
    <property type="component" value="Unassembled WGS sequence"/>
</dbReference>
<feature type="transmembrane region" description="Helical" evidence="15">
    <location>
        <begin position="458"/>
        <end position="479"/>
    </location>
</feature>
<keyword evidence="6" id="KW-0808">Transferase</keyword>
<evidence type="ECO:0000259" key="17">
    <source>
        <dbReference type="Pfam" id="PF24793"/>
    </source>
</evidence>
<evidence type="ECO:0000256" key="3">
    <source>
        <dbReference type="ARBA" id="ARBA00004991"/>
    </source>
</evidence>
<dbReference type="GO" id="GO:0016020">
    <property type="term" value="C:membrane"/>
    <property type="evidence" value="ECO:0007669"/>
    <property type="project" value="UniProtKB-SubCell"/>
</dbReference>
<dbReference type="GO" id="GO:0046872">
    <property type="term" value="F:metal ion binding"/>
    <property type="evidence" value="ECO:0007669"/>
    <property type="project" value="UniProtKB-KW"/>
</dbReference>
<evidence type="ECO:0000256" key="5">
    <source>
        <dbReference type="ARBA" id="ARBA00008700"/>
    </source>
</evidence>
<dbReference type="PANTHER" id="PTHR48261:SF6">
    <property type="entry name" value="GLYCOSYLTRANSFERASE FAMILY PROTEIN"/>
    <property type="match status" value="1"/>
</dbReference>
<evidence type="ECO:0000256" key="11">
    <source>
        <dbReference type="ARBA" id="ARBA00023157"/>
    </source>
</evidence>
<comment type="cofactor">
    <cofactor evidence="1">
        <name>Mn(2+)</name>
        <dbReference type="ChEBI" id="CHEBI:29035"/>
    </cofactor>
</comment>
<evidence type="ECO:0000256" key="1">
    <source>
        <dbReference type="ARBA" id="ARBA00001936"/>
    </source>
</evidence>
<gene>
    <name evidence="18" type="ORF">LUZ63_015899</name>
</gene>
<feature type="transmembrane region" description="Helical" evidence="15">
    <location>
        <begin position="15"/>
        <end position="37"/>
    </location>
</feature>
<dbReference type="GO" id="GO:0016757">
    <property type="term" value="F:glycosyltransferase activity"/>
    <property type="evidence" value="ECO:0007669"/>
    <property type="project" value="InterPro"/>
</dbReference>
<dbReference type="SUPFAM" id="SSF75005">
    <property type="entry name" value="Arabinanase/levansucrase/invertase"/>
    <property type="match status" value="1"/>
</dbReference>
<evidence type="ECO:0000256" key="9">
    <source>
        <dbReference type="ARBA" id="ARBA00022989"/>
    </source>
</evidence>
<keyword evidence="8" id="KW-0479">Metal-binding</keyword>
<comment type="subcellular location">
    <subcellularLocation>
        <location evidence="2">Membrane</location>
        <topology evidence="2">Multi-pass membrane protein</topology>
    </subcellularLocation>
</comment>
<keyword evidence="12" id="KW-0464">Manganese</keyword>
<evidence type="ECO:0000259" key="16">
    <source>
        <dbReference type="Pfam" id="PF09258"/>
    </source>
</evidence>
<dbReference type="EMBL" id="JAMQYH010000004">
    <property type="protein sequence ID" value="KAJ1691744.1"/>
    <property type="molecule type" value="Genomic_DNA"/>
</dbReference>
<dbReference type="InterPro" id="IPR015338">
    <property type="entry name" value="GT64_dom"/>
</dbReference>
<evidence type="ECO:0000256" key="2">
    <source>
        <dbReference type="ARBA" id="ARBA00004141"/>
    </source>
</evidence>
<evidence type="ECO:0000313" key="19">
    <source>
        <dbReference type="Proteomes" id="UP001151287"/>
    </source>
</evidence>
<dbReference type="Pfam" id="PF09258">
    <property type="entry name" value="Glyco_transf_64"/>
    <property type="match status" value="1"/>
</dbReference>
<dbReference type="Gene3D" id="2.115.10.20">
    <property type="entry name" value="Glycosyl hydrolase domain, family 43"/>
    <property type="match status" value="1"/>
</dbReference>
<keyword evidence="10 15" id="KW-0472">Membrane</keyword>
<evidence type="ECO:0000256" key="8">
    <source>
        <dbReference type="ARBA" id="ARBA00022723"/>
    </source>
</evidence>
<dbReference type="OrthoDB" id="5954868at2759"/>
<dbReference type="InterPro" id="IPR056442">
    <property type="entry name" value="GINT1_N"/>
</dbReference>
<keyword evidence="7 15" id="KW-0812">Transmembrane</keyword>
<proteinExistence type="inferred from homology"/>
<evidence type="ECO:0000256" key="15">
    <source>
        <dbReference type="SAM" id="Phobius"/>
    </source>
</evidence>
<comment type="caution">
    <text evidence="18">The sequence shown here is derived from an EMBL/GenBank/DDBJ whole genome shotgun (WGS) entry which is preliminary data.</text>
</comment>
<keyword evidence="11" id="KW-1015">Disulfide bond</keyword>
<keyword evidence="9 15" id="KW-1133">Transmembrane helix</keyword>
<evidence type="ECO:0000256" key="13">
    <source>
        <dbReference type="ARBA" id="ARBA00058450"/>
    </source>
</evidence>
<dbReference type="Pfam" id="PF24793">
    <property type="entry name" value="GINT1_N"/>
    <property type="match status" value="1"/>
</dbReference>
<dbReference type="Gene3D" id="3.90.550.10">
    <property type="entry name" value="Spore Coat Polysaccharide Biosynthesis Protein SpsA, Chain A"/>
    <property type="match status" value="1"/>
</dbReference>